<evidence type="ECO:0000259" key="12">
    <source>
        <dbReference type="Pfam" id="PF14500"/>
    </source>
</evidence>
<dbReference type="FunFam" id="1.25.10.10:FF:000114">
    <property type="entry name" value="MMS19 nucleotide excision repair protein homolog isoform X2"/>
    <property type="match status" value="1"/>
</dbReference>
<dbReference type="Proteomes" id="UP001044222">
    <property type="component" value="Unassembled WGS sequence"/>
</dbReference>
<gene>
    <name evidence="13" type="ORF">ANANG_G00047650</name>
</gene>
<feature type="domain" description="MMS19 N-terminal" evidence="12">
    <location>
        <begin position="41"/>
        <end position="302"/>
    </location>
</feature>
<keyword evidence="8 10" id="KW-0206">Cytoskeleton</keyword>
<dbReference type="InterPro" id="IPR039920">
    <property type="entry name" value="MMS19"/>
</dbReference>
<comment type="function">
    <text evidence="10">Key component of the cytosolic iron-sulfur protein assembly (CIA) complex, a multiprotein complex that mediates the incorporation of iron-sulfur cluster into apoproteins specifically involved in DNA metabolism and genomic integrity. In the CIA complex, MMS19 acts as an adapter between early-acting CIA components and a subset of cellular target iron-sulfur proteins.</text>
</comment>
<keyword evidence="5" id="KW-0677">Repeat</keyword>
<feature type="domain" description="MMS19 C-terminal" evidence="11">
    <location>
        <begin position="550"/>
        <end position="979"/>
    </location>
</feature>
<evidence type="ECO:0000256" key="1">
    <source>
        <dbReference type="ARBA" id="ARBA00004123"/>
    </source>
</evidence>
<dbReference type="Pfam" id="PF12460">
    <property type="entry name" value="MMS19_C"/>
    <property type="match status" value="1"/>
</dbReference>
<dbReference type="InterPro" id="IPR029240">
    <property type="entry name" value="MMS19_N"/>
</dbReference>
<evidence type="ECO:0000313" key="13">
    <source>
        <dbReference type="EMBL" id="KAG5855299.1"/>
    </source>
</evidence>
<dbReference type="PANTHER" id="PTHR12891">
    <property type="entry name" value="DNA REPAIR/TRANSCRIPTION PROTEIN MET18/MMS19"/>
    <property type="match status" value="1"/>
</dbReference>
<dbReference type="GO" id="GO:0097361">
    <property type="term" value="C:cytosolic [4Fe-4S] assembly targeting complex"/>
    <property type="evidence" value="ECO:0007669"/>
    <property type="project" value="UniProtKB-UniRule"/>
</dbReference>
<protein>
    <recommendedName>
        <fullName evidence="10">MMS19 nucleotide excision repair protein</fullName>
    </recommendedName>
</protein>
<dbReference type="InterPro" id="IPR011989">
    <property type="entry name" value="ARM-like"/>
</dbReference>
<comment type="caution">
    <text evidence="13">The sequence shown here is derived from an EMBL/GenBank/DDBJ whole genome shotgun (WGS) entry which is preliminary data.</text>
</comment>
<evidence type="ECO:0000256" key="6">
    <source>
        <dbReference type="ARBA" id="ARBA00022763"/>
    </source>
</evidence>
<evidence type="ECO:0000256" key="9">
    <source>
        <dbReference type="ARBA" id="ARBA00023242"/>
    </source>
</evidence>
<keyword evidence="14" id="KW-1185">Reference proteome</keyword>
<dbReference type="Gene3D" id="1.25.10.10">
    <property type="entry name" value="Leucine-rich Repeat Variant"/>
    <property type="match status" value="2"/>
</dbReference>
<dbReference type="InterPro" id="IPR024687">
    <property type="entry name" value="MMS19_C"/>
</dbReference>
<sequence>MAANSVLLGLVEEFVSGQQDSKASETATGVKTGQFTVLELVEALGLSLTSSQAQTRGRGVQLLSLVLQECYASLSEREVEVLVAFYENRLKDHYAITPYVLQGIKALTKCPKLPPGLSVSILKSLFQDVHVQSLMLKERSCVYTILLNLMESQEEELKGLGADFVFGFVQAMDGERDPRNLLLAFQIAGNIVHRGYELGKFTEELFEVTSCYFPIDFTPPPSDPHGITQEDLILSLRTVLTGTPRFAEYLLPLIIEKVDSDVQSAKLDSLQTLTACTTLYTHKDLAEFLTGLWTSLRREVFQTASEKVEAASLSALTALTACLSRSVRHSDSEDGLEVFLDLVLRDCQHHLCEPDLKLVWPSAKLLQAAAGASYRASRKIAASVVPLLLEQYSTRTQCAQRRTLLEVVQGFVQPAQNSLPGDGEESILSGFQQPLCSLVFSALSESNTGLRVIASRVLTALGQQPGLLLPSDVELAADHLTRLVLEEDEPQICSAVMDCSCALARLYPDAFASKMIPKLKGEIFSEPMVQDDGSTPAQTQSRQAVRQRCVAALAVMSSKPSVVQESAPILLEVLSSAHAGSGLFSLEEVVSTCHSLQRVAAQAQDTEETGRFFHDIIIPRLLGLALQAALQGEREGAQQSPLTEEAVLSALVPVMSTACSRLQSQMAALTASRAVSLFLDGDVSFLPENDFPSPLQLLKKQSEAWRRSQLVCLLMACVCSMPRSVEIPQIDRLFEELEELSCTSPHPFSYTAAAKCFAGLVNKRPGGDQLDSVLERMMKRISSELDCASSSFRVQAFTLLLWVAKALLIRYHPLSTALTDKLFSLLPDPELADAAAEGFSLLLSDPADVLNRECHADVRIMYRQRFFTENSAKLFQGFYSADKGRKPGYLKALSHIVNHLPRQVQLTELPALLPLLLEALSSPDRRVQLSTLSCLHPVLMDPPPALTPQVDGLVSHLLKLTTSPGMAVRIASLRCLHALSRLPEHMILPFRARVIRALAKALDDRKRLVRKEAVEARGEWFLVGCPGR</sequence>
<evidence type="ECO:0000256" key="7">
    <source>
        <dbReference type="ARBA" id="ARBA00023204"/>
    </source>
</evidence>
<name>A0A9D3S4L2_ANGAN</name>
<evidence type="ECO:0000256" key="4">
    <source>
        <dbReference type="ARBA" id="ARBA00022490"/>
    </source>
</evidence>
<dbReference type="GO" id="GO:0071817">
    <property type="term" value="C:MMXD complex"/>
    <property type="evidence" value="ECO:0007669"/>
    <property type="project" value="TreeGrafter"/>
</dbReference>
<evidence type="ECO:0000256" key="5">
    <source>
        <dbReference type="ARBA" id="ARBA00022737"/>
    </source>
</evidence>
<evidence type="ECO:0000259" key="11">
    <source>
        <dbReference type="Pfam" id="PF12460"/>
    </source>
</evidence>
<dbReference type="GO" id="GO:0005634">
    <property type="term" value="C:nucleus"/>
    <property type="evidence" value="ECO:0007669"/>
    <property type="project" value="UniProtKB-SubCell"/>
</dbReference>
<accession>A0A9D3S4L2</accession>
<evidence type="ECO:0000256" key="3">
    <source>
        <dbReference type="ARBA" id="ARBA00009340"/>
    </source>
</evidence>
<organism evidence="13 14">
    <name type="scientific">Anguilla anguilla</name>
    <name type="common">European freshwater eel</name>
    <name type="synonym">Muraena anguilla</name>
    <dbReference type="NCBI Taxonomy" id="7936"/>
    <lineage>
        <taxon>Eukaryota</taxon>
        <taxon>Metazoa</taxon>
        <taxon>Chordata</taxon>
        <taxon>Craniata</taxon>
        <taxon>Vertebrata</taxon>
        <taxon>Euteleostomi</taxon>
        <taxon>Actinopterygii</taxon>
        <taxon>Neopterygii</taxon>
        <taxon>Teleostei</taxon>
        <taxon>Anguilliformes</taxon>
        <taxon>Anguillidae</taxon>
        <taxon>Anguilla</taxon>
    </lineage>
</organism>
<dbReference type="GO" id="GO:0016226">
    <property type="term" value="P:iron-sulfur cluster assembly"/>
    <property type="evidence" value="ECO:0007669"/>
    <property type="project" value="UniProtKB-UniRule"/>
</dbReference>
<dbReference type="EMBL" id="JAFIRN010000002">
    <property type="protein sequence ID" value="KAG5855299.1"/>
    <property type="molecule type" value="Genomic_DNA"/>
</dbReference>
<proteinExistence type="inferred from homology"/>
<reference evidence="13" key="1">
    <citation type="submission" date="2021-01" db="EMBL/GenBank/DDBJ databases">
        <title>A chromosome-scale assembly of European eel, Anguilla anguilla.</title>
        <authorList>
            <person name="Henkel C."/>
            <person name="Jong-Raadsen S.A."/>
            <person name="Dufour S."/>
            <person name="Weltzien F.-A."/>
            <person name="Palstra A.P."/>
            <person name="Pelster B."/>
            <person name="Spaink H.P."/>
            <person name="Van Den Thillart G.E."/>
            <person name="Jansen H."/>
            <person name="Zahm M."/>
            <person name="Klopp C."/>
            <person name="Cedric C."/>
            <person name="Louis A."/>
            <person name="Berthelot C."/>
            <person name="Parey E."/>
            <person name="Roest Crollius H."/>
            <person name="Montfort J."/>
            <person name="Robinson-Rechavi M."/>
            <person name="Bucao C."/>
            <person name="Bouchez O."/>
            <person name="Gislard M."/>
            <person name="Lluch J."/>
            <person name="Milhes M."/>
            <person name="Lampietro C."/>
            <person name="Lopez Roques C."/>
            <person name="Donnadieu C."/>
            <person name="Braasch I."/>
            <person name="Desvignes T."/>
            <person name="Postlethwait J."/>
            <person name="Bobe J."/>
            <person name="Guiguen Y."/>
            <person name="Dirks R."/>
        </authorList>
    </citation>
    <scope>NUCLEOTIDE SEQUENCE</scope>
    <source>
        <strain evidence="13">Tag_6206</strain>
        <tissue evidence="13">Liver</tissue>
    </source>
</reference>
<evidence type="ECO:0000256" key="2">
    <source>
        <dbReference type="ARBA" id="ARBA00004186"/>
    </source>
</evidence>
<comment type="subunit">
    <text evidence="10">Component of the CIA complex.</text>
</comment>
<keyword evidence="6 10" id="KW-0227">DNA damage</keyword>
<evidence type="ECO:0000313" key="14">
    <source>
        <dbReference type="Proteomes" id="UP001044222"/>
    </source>
</evidence>
<evidence type="ECO:0000256" key="8">
    <source>
        <dbReference type="ARBA" id="ARBA00023212"/>
    </source>
</evidence>
<comment type="subcellular location">
    <subcellularLocation>
        <location evidence="2 10">Cytoplasm</location>
        <location evidence="2 10">Cytoskeleton</location>
        <location evidence="2 10">Spindle</location>
    </subcellularLocation>
    <subcellularLocation>
        <location evidence="1 10">Nucleus</location>
    </subcellularLocation>
</comment>
<dbReference type="GO" id="GO:0006281">
    <property type="term" value="P:DNA repair"/>
    <property type="evidence" value="ECO:0007669"/>
    <property type="project" value="UniProtKB-UniRule"/>
</dbReference>
<keyword evidence="7 10" id="KW-0234">DNA repair</keyword>
<keyword evidence="4 10" id="KW-0963">Cytoplasm</keyword>
<comment type="similarity">
    <text evidence="3 10">Belongs to the MET18/MMS19 family.</text>
</comment>
<dbReference type="Pfam" id="PF14500">
    <property type="entry name" value="MMS19_N"/>
    <property type="match status" value="1"/>
</dbReference>
<dbReference type="SUPFAM" id="SSF48371">
    <property type="entry name" value="ARM repeat"/>
    <property type="match status" value="2"/>
</dbReference>
<evidence type="ECO:0000256" key="10">
    <source>
        <dbReference type="RuleBase" id="RU367072"/>
    </source>
</evidence>
<dbReference type="GO" id="GO:0051604">
    <property type="term" value="P:protein maturation"/>
    <property type="evidence" value="ECO:0007669"/>
    <property type="project" value="UniProtKB-UniRule"/>
</dbReference>
<dbReference type="PANTHER" id="PTHR12891:SF0">
    <property type="entry name" value="MMS19 NUCLEOTIDE EXCISION REPAIR PROTEIN HOMOLOG"/>
    <property type="match status" value="1"/>
</dbReference>
<keyword evidence="9 10" id="KW-0539">Nucleus</keyword>
<dbReference type="InterPro" id="IPR016024">
    <property type="entry name" value="ARM-type_fold"/>
</dbReference>
<dbReference type="AlphaFoldDB" id="A0A9D3S4L2"/>